<dbReference type="CDD" id="cd07343">
    <property type="entry name" value="M48A_Zmpste24p_like"/>
    <property type="match status" value="1"/>
</dbReference>
<feature type="transmembrane region" description="Helical" evidence="7">
    <location>
        <begin position="177"/>
        <end position="196"/>
    </location>
</feature>
<feature type="transmembrane region" description="Helical" evidence="7">
    <location>
        <begin position="65"/>
        <end position="89"/>
    </location>
</feature>
<proteinExistence type="inferred from homology"/>
<keyword evidence="1 6" id="KW-0645">Protease</keyword>
<evidence type="ECO:0000256" key="2">
    <source>
        <dbReference type="ARBA" id="ARBA00022723"/>
    </source>
</evidence>
<evidence type="ECO:0000256" key="7">
    <source>
        <dbReference type="SAM" id="Phobius"/>
    </source>
</evidence>
<evidence type="ECO:0000256" key="5">
    <source>
        <dbReference type="ARBA" id="ARBA00023049"/>
    </source>
</evidence>
<evidence type="ECO:0000313" key="10">
    <source>
        <dbReference type="EMBL" id="MDQ9169785.1"/>
    </source>
</evidence>
<dbReference type="Proteomes" id="UP001225596">
    <property type="component" value="Unassembled WGS sequence"/>
</dbReference>
<feature type="domain" description="CAAX prenyl protease 1 N-terminal" evidence="9">
    <location>
        <begin position="29"/>
        <end position="206"/>
    </location>
</feature>
<dbReference type="InterPro" id="IPR001915">
    <property type="entry name" value="Peptidase_M48"/>
</dbReference>
<dbReference type="EMBL" id="JAUYVH010000002">
    <property type="protein sequence ID" value="MDQ9169785.1"/>
    <property type="molecule type" value="Genomic_DNA"/>
</dbReference>
<evidence type="ECO:0000256" key="1">
    <source>
        <dbReference type="ARBA" id="ARBA00022670"/>
    </source>
</evidence>
<keyword evidence="11" id="KW-1185">Reference proteome</keyword>
<feature type="transmembrane region" description="Helical" evidence="7">
    <location>
        <begin position="141"/>
        <end position="165"/>
    </location>
</feature>
<evidence type="ECO:0000259" key="8">
    <source>
        <dbReference type="Pfam" id="PF01435"/>
    </source>
</evidence>
<feature type="transmembrane region" description="Helical" evidence="7">
    <location>
        <begin position="293"/>
        <end position="312"/>
    </location>
</feature>
<feature type="domain" description="Peptidase M48" evidence="8">
    <location>
        <begin position="210"/>
        <end position="416"/>
    </location>
</feature>
<feature type="transmembrane region" description="Helical" evidence="7">
    <location>
        <begin position="332"/>
        <end position="352"/>
    </location>
</feature>
<comment type="cofactor">
    <cofactor evidence="6">
        <name>Zn(2+)</name>
        <dbReference type="ChEBI" id="CHEBI:29105"/>
    </cofactor>
    <text evidence="6">Binds 1 zinc ion per subunit.</text>
</comment>
<dbReference type="RefSeq" id="WP_338435718.1">
    <property type="nucleotide sequence ID" value="NZ_JAUYVH010000002.1"/>
</dbReference>
<evidence type="ECO:0000256" key="3">
    <source>
        <dbReference type="ARBA" id="ARBA00022801"/>
    </source>
</evidence>
<accession>A0ABU1BLA0</accession>
<comment type="caution">
    <text evidence="10">The sequence shown here is derived from an EMBL/GenBank/DDBJ whole genome shotgun (WGS) entry which is preliminary data.</text>
</comment>
<keyword evidence="4 6" id="KW-0862">Zinc</keyword>
<evidence type="ECO:0000259" key="9">
    <source>
        <dbReference type="Pfam" id="PF16491"/>
    </source>
</evidence>
<name>A0ABU1BLA0_9BURK</name>
<keyword evidence="3 6" id="KW-0378">Hydrolase</keyword>
<organism evidence="10 11">
    <name type="scientific">Keguizhuia sedimenti</name>
    <dbReference type="NCBI Taxonomy" id="3064264"/>
    <lineage>
        <taxon>Bacteria</taxon>
        <taxon>Pseudomonadati</taxon>
        <taxon>Pseudomonadota</taxon>
        <taxon>Betaproteobacteria</taxon>
        <taxon>Burkholderiales</taxon>
        <taxon>Oxalobacteraceae</taxon>
        <taxon>Keguizhuia</taxon>
    </lineage>
</organism>
<protein>
    <submittedName>
        <fullName evidence="10">M48 family metallopeptidase</fullName>
    </submittedName>
</protein>
<evidence type="ECO:0000256" key="4">
    <source>
        <dbReference type="ARBA" id="ARBA00022833"/>
    </source>
</evidence>
<keyword evidence="7" id="KW-0472">Membrane</keyword>
<keyword evidence="2" id="KW-0479">Metal-binding</keyword>
<dbReference type="Pfam" id="PF01435">
    <property type="entry name" value="Peptidase_M48"/>
    <property type="match status" value="1"/>
</dbReference>
<dbReference type="Pfam" id="PF16491">
    <property type="entry name" value="Peptidase_M48_N"/>
    <property type="match status" value="1"/>
</dbReference>
<dbReference type="PANTHER" id="PTHR10120">
    <property type="entry name" value="CAAX PRENYL PROTEASE 1"/>
    <property type="match status" value="1"/>
</dbReference>
<dbReference type="InterPro" id="IPR032456">
    <property type="entry name" value="Peptidase_M48_N"/>
</dbReference>
<evidence type="ECO:0000313" key="11">
    <source>
        <dbReference type="Proteomes" id="UP001225596"/>
    </source>
</evidence>
<gene>
    <name evidence="10" type="ORF">Q8A64_05100</name>
</gene>
<dbReference type="Gene3D" id="3.30.2010.10">
    <property type="entry name" value="Metalloproteases ('zincins'), catalytic domain"/>
    <property type="match status" value="1"/>
</dbReference>
<feature type="transmembrane region" description="Helical" evidence="7">
    <location>
        <begin position="6"/>
        <end position="24"/>
    </location>
</feature>
<dbReference type="InterPro" id="IPR027057">
    <property type="entry name" value="CAXX_Prtase_1"/>
</dbReference>
<keyword evidence="7" id="KW-0812">Transmembrane</keyword>
<evidence type="ECO:0000256" key="6">
    <source>
        <dbReference type="RuleBase" id="RU003983"/>
    </source>
</evidence>
<reference evidence="10 11" key="1">
    <citation type="submission" date="2023-08" db="EMBL/GenBank/DDBJ databases">
        <title>Oxalobacteraceae gen .nov., isolated from river sludge outside the plant.</title>
        <authorList>
            <person name="Zhao S.Y."/>
        </authorList>
    </citation>
    <scope>NUCLEOTIDE SEQUENCE [LARGE SCALE GENOMIC DNA]</scope>
    <source>
        <strain evidence="10 11">R-40</strain>
    </source>
</reference>
<comment type="similarity">
    <text evidence="6">Belongs to the peptidase M48 family.</text>
</comment>
<keyword evidence="7" id="KW-1133">Transmembrane helix</keyword>
<sequence length="418" mass="46362">MDSASFTFLFIGFLLITVLVRFWLGSRHIRHVLRHRNQVPSQFAQKVPLSAHQKAADYTVAKTKFGLITLLVNSAVIIGFTLLGGLQWLSIKVLGLTGPGMGYQIALLAAFSLVSGIIDLPFGYFRQFVLEQKFGFNKMSFGLFVADLVKASVLGAVIGLPLAWIMLTLMEKAGDLWWLYAWIVWTGFQLLMLVLYPTVIAPLFNKFTPLSDDSLRSRIEGLMKRVGFASKGLFVMDGSKRSAHGNAYFSGFGAAKRIVFFDTLLSRLAPEEIEAVLAHELGHFKLKHIVKRIAMMFAVSLGFLALLGYLKNQVWFYTGLGVEPMLGISNDAMALILFMLALPVFTFLFAPLTSISSRKHEFEADAFAAKHSNAQDLVSALVKLYEDNASTLTPDPLHSAFYDSHPPASVRINRLLAN</sequence>
<keyword evidence="5 6" id="KW-0482">Metalloprotease</keyword>
<feature type="transmembrane region" description="Helical" evidence="7">
    <location>
        <begin position="101"/>
        <end position="120"/>
    </location>
</feature>